<gene>
    <name evidence="1" type="ORF">QM089_24045</name>
</gene>
<organism evidence="1 2">
    <name type="scientific">Shewanella xiamenensis</name>
    <dbReference type="NCBI Taxonomy" id="332186"/>
    <lineage>
        <taxon>Bacteria</taxon>
        <taxon>Pseudomonadati</taxon>
        <taxon>Pseudomonadota</taxon>
        <taxon>Gammaproteobacteria</taxon>
        <taxon>Alteromonadales</taxon>
        <taxon>Shewanellaceae</taxon>
        <taxon>Shewanella</taxon>
    </lineage>
</organism>
<proteinExistence type="predicted"/>
<evidence type="ECO:0000313" key="1">
    <source>
        <dbReference type="EMBL" id="MDV5393261.1"/>
    </source>
</evidence>
<dbReference type="EMBL" id="JASGOQ010000003">
    <property type="protein sequence ID" value="MDV5393261.1"/>
    <property type="molecule type" value="Genomic_DNA"/>
</dbReference>
<reference evidence="1" key="1">
    <citation type="submission" date="2023-05" db="EMBL/GenBank/DDBJ databases">
        <title>Colonisation of extended spectrum b-lactamase- and carbapenemase-producing bacteria on hospital surfaces from low- and middle-income countries.</title>
        <authorList>
            <person name="Nieto-Rosado M."/>
            <person name="Sands K."/>
            <person name="Iregbu K."/>
            <person name="Zahra R."/>
            <person name="Mazarati J.B."/>
            <person name="Mehtar S."/>
            <person name="Barnards-Group B."/>
            <person name="Walsh T.R."/>
        </authorList>
    </citation>
    <scope>NUCLEOTIDE SEQUENCE</scope>
    <source>
        <strain evidence="1">PP-E493</strain>
    </source>
</reference>
<dbReference type="AlphaFoldDB" id="A0AAE4Q3H8"/>
<protein>
    <recommendedName>
        <fullName evidence="3">Antirestriction protein ArdR</fullName>
    </recommendedName>
</protein>
<accession>A0AAE4Q3H8</accession>
<evidence type="ECO:0000313" key="2">
    <source>
        <dbReference type="Proteomes" id="UP001187859"/>
    </source>
</evidence>
<dbReference type="Proteomes" id="UP001187859">
    <property type="component" value="Unassembled WGS sequence"/>
</dbReference>
<sequence>MTPNSKALALANKWRSENPARVGGVVLVWQGKVYGWKDKLRDPSCERPGAIAVDYEGHLFLAEGGNDDSGASVWTVINQINGKSLMKKPNMPDTDLIESEYSETDCDSFGDSYVCNDCGCHDIGINEKQEAFCHKCDSLNVIVE</sequence>
<comment type="caution">
    <text evidence="1">The sequence shown here is derived from an EMBL/GenBank/DDBJ whole genome shotgun (WGS) entry which is preliminary data.</text>
</comment>
<dbReference type="RefSeq" id="WP_219640044.1">
    <property type="nucleotide sequence ID" value="NZ_CP091834.1"/>
</dbReference>
<name>A0AAE4Q3H8_9GAMM</name>
<evidence type="ECO:0008006" key="3">
    <source>
        <dbReference type="Google" id="ProtNLM"/>
    </source>
</evidence>